<dbReference type="InterPro" id="IPR016195">
    <property type="entry name" value="Pol/histidinol_Pase-like"/>
</dbReference>
<feature type="non-terminal residue" evidence="1">
    <location>
        <position position="313"/>
    </location>
</feature>
<proteinExistence type="predicted"/>
<organism evidence="1 2">
    <name type="scientific">Eiseniibacteriota bacterium</name>
    <dbReference type="NCBI Taxonomy" id="2212470"/>
    <lineage>
        <taxon>Bacteria</taxon>
        <taxon>Candidatus Eiseniibacteriota</taxon>
    </lineage>
</organism>
<gene>
    <name evidence="1" type="ORF">HKN21_09705</name>
</gene>
<accession>A0A7Y2E891</accession>
<dbReference type="EMBL" id="JABDJR010000385">
    <property type="protein sequence ID" value="NNF07023.1"/>
    <property type="molecule type" value="Genomic_DNA"/>
</dbReference>
<evidence type="ECO:0000313" key="1">
    <source>
        <dbReference type="EMBL" id="NNF07023.1"/>
    </source>
</evidence>
<evidence type="ECO:0000313" key="2">
    <source>
        <dbReference type="Proteomes" id="UP000547674"/>
    </source>
</evidence>
<name>A0A7Y2E891_UNCEI</name>
<dbReference type="Proteomes" id="UP000547674">
    <property type="component" value="Unassembled WGS sequence"/>
</dbReference>
<reference evidence="1 2" key="1">
    <citation type="submission" date="2020-03" db="EMBL/GenBank/DDBJ databases">
        <title>Metabolic flexibility allows generalist bacteria to become dominant in a frequently disturbed ecosystem.</title>
        <authorList>
            <person name="Chen Y.-J."/>
            <person name="Leung P.M."/>
            <person name="Bay S.K."/>
            <person name="Hugenholtz P."/>
            <person name="Kessler A.J."/>
            <person name="Shelley G."/>
            <person name="Waite D.W."/>
            <person name="Cook P.L."/>
            <person name="Greening C."/>
        </authorList>
    </citation>
    <scope>NUCLEOTIDE SEQUENCE [LARGE SCALE GENOMIC DNA]</scope>
    <source>
        <strain evidence="1">SS_bin_28</strain>
    </source>
</reference>
<dbReference type="AlphaFoldDB" id="A0A7Y2E891"/>
<dbReference type="Gene3D" id="3.20.20.140">
    <property type="entry name" value="Metal-dependent hydrolases"/>
    <property type="match status" value="1"/>
</dbReference>
<protein>
    <submittedName>
        <fullName evidence="1">Uncharacterized protein</fullName>
    </submittedName>
</protein>
<sequence length="313" mass="33883">MKTSRAHFHGFGGILIFCLALSWPSFAEEEPYGLPETAPHQTYKLTLDVESTSGAPLEARVQLYDEVGNSFWPEDPNALIYFGYTAHNYFYADGSVTADVPGGTVILAVSRGLEYASAVDTISVFCDTTLTIVLPELIDLRSQLWYSGDTHVHIDHGGAGDTYDVSPEDLALMGRAEGLGIVCALSNGLHFSGLLHPAGINDHHLYFGMEYRSALFGHMGILGLDTLLNQGCCLPGDPPYPLNYDIGVDAHEQGAVVIAAHPETMDPDEFNNTSAAWPYSGFSRELAADVVLDAVDAIELLSYSNFNNESVIT</sequence>
<comment type="caution">
    <text evidence="1">The sequence shown here is derived from an EMBL/GenBank/DDBJ whole genome shotgun (WGS) entry which is preliminary data.</text>
</comment>
<dbReference type="SUPFAM" id="SSF89550">
    <property type="entry name" value="PHP domain-like"/>
    <property type="match status" value="1"/>
</dbReference>